<evidence type="ECO:0000313" key="2">
    <source>
        <dbReference type="EMBL" id="EME73935.1"/>
    </source>
</evidence>
<dbReference type="InterPro" id="IPR010499">
    <property type="entry name" value="AraC_E-bd"/>
</dbReference>
<reference evidence="2 3" key="1">
    <citation type="journal article" date="2013" name="Genome Announc.">
        <title>Draft Whole-Genome Sequence of Bacillus sonorensis Strain L12, a Source of Nonribosomal Lipopeptides.</title>
        <authorList>
            <person name="Adimpong D.B."/>
            <person name="Sorensen K.I."/>
            <person name="Nielsen D.S."/>
            <person name="Thorsen L."/>
            <person name="Rasmussen T.B."/>
            <person name="Derkx P.M."/>
            <person name="Jespersen L."/>
        </authorList>
    </citation>
    <scope>NUCLEOTIDE SEQUENCE [LARGE SCALE GENOMIC DNA]</scope>
    <source>
        <strain evidence="2 3">L12</strain>
    </source>
</reference>
<dbReference type="PANTHER" id="PTHR36444">
    <property type="entry name" value="TRANSCRIPTIONAL REGULATOR PROTEIN YOBU-RELATED"/>
    <property type="match status" value="1"/>
</dbReference>
<dbReference type="STRING" id="1274524.BSONL12_13251"/>
<dbReference type="PANTHER" id="PTHR36444:SF3">
    <property type="entry name" value="TRANSCRIPTIONAL ACTIVATOR, PUTATIVE-RELATED"/>
    <property type="match status" value="1"/>
</dbReference>
<dbReference type="SUPFAM" id="SSF55136">
    <property type="entry name" value="Probable bacterial effector-binding domain"/>
    <property type="match status" value="1"/>
</dbReference>
<dbReference type="EMBL" id="AOFM01000008">
    <property type="protein sequence ID" value="EME73935.1"/>
    <property type="molecule type" value="Genomic_DNA"/>
</dbReference>
<dbReference type="PATRIC" id="fig|1274524.3.peg.2859"/>
<dbReference type="InterPro" id="IPR029441">
    <property type="entry name" value="Cass2"/>
</dbReference>
<dbReference type="eggNOG" id="COG3708">
    <property type="taxonomic scope" value="Bacteria"/>
</dbReference>
<dbReference type="AlphaFoldDB" id="M5PCK9"/>
<sequence length="180" mass="20101">MLKAFPRLSFQIQIKGAEDMKCKIVEKEAFQIAGKAIQTTMDKAQNKVEIPAFWEEVNHNGFTGSLKPFAGPLGFLGVCMDFDERDGTFTYVIGIEKTAENLPESCIVKEVPASTWAVFDAVGPVNPTVQATWERIFSEWFPATGYEHADAPEFEAYRAGGNISADDYVTQIWIPIVKKR</sequence>
<feature type="domain" description="AraC effector-binding" evidence="1">
    <location>
        <begin position="20"/>
        <end position="177"/>
    </location>
</feature>
<dbReference type="InterPro" id="IPR011256">
    <property type="entry name" value="Reg_factor_effector_dom_sf"/>
</dbReference>
<evidence type="ECO:0000313" key="3">
    <source>
        <dbReference type="Proteomes" id="UP000011907"/>
    </source>
</evidence>
<gene>
    <name evidence="2" type="ORF">BSONL12_13251</name>
</gene>
<protein>
    <submittedName>
        <fullName evidence="2">AraC family transcriptional regulator</fullName>
    </submittedName>
</protein>
<dbReference type="Proteomes" id="UP000011907">
    <property type="component" value="Unassembled WGS sequence"/>
</dbReference>
<comment type="caution">
    <text evidence="2">The sequence shown here is derived from an EMBL/GenBank/DDBJ whole genome shotgun (WGS) entry which is preliminary data.</text>
</comment>
<accession>M5PCK9</accession>
<name>M5PCK9_9BACI</name>
<evidence type="ECO:0000259" key="1">
    <source>
        <dbReference type="SMART" id="SM00871"/>
    </source>
</evidence>
<proteinExistence type="predicted"/>
<dbReference type="Gene3D" id="3.20.80.10">
    <property type="entry name" value="Regulatory factor, effector binding domain"/>
    <property type="match status" value="1"/>
</dbReference>
<dbReference type="Pfam" id="PF14526">
    <property type="entry name" value="Cass2"/>
    <property type="match status" value="1"/>
</dbReference>
<dbReference type="SMART" id="SM00871">
    <property type="entry name" value="AraC_E_bind"/>
    <property type="match status" value="1"/>
</dbReference>
<organism evidence="2 3">
    <name type="scientific">Bacillus sonorensis L12</name>
    <dbReference type="NCBI Taxonomy" id="1274524"/>
    <lineage>
        <taxon>Bacteria</taxon>
        <taxon>Bacillati</taxon>
        <taxon>Bacillota</taxon>
        <taxon>Bacilli</taxon>
        <taxon>Bacillales</taxon>
        <taxon>Bacillaceae</taxon>
        <taxon>Bacillus</taxon>
    </lineage>
</organism>
<dbReference type="InterPro" id="IPR053182">
    <property type="entry name" value="YobU-like_regulator"/>
</dbReference>